<reference evidence="3" key="1">
    <citation type="submission" date="2017-02" db="UniProtKB">
        <authorList>
            <consortium name="WormBaseParasite"/>
        </authorList>
    </citation>
    <scope>IDENTIFICATION</scope>
</reference>
<protein>
    <submittedName>
        <fullName evidence="1 3">Uncharacterized protein</fullName>
    </submittedName>
</protein>
<reference evidence="1 2" key="2">
    <citation type="submission" date="2018-11" db="EMBL/GenBank/DDBJ databases">
        <authorList>
            <consortium name="Pathogen Informatics"/>
        </authorList>
    </citation>
    <scope>NUCLEOTIDE SEQUENCE [LARGE SCALE GENOMIC DNA]</scope>
    <source>
        <strain evidence="1 2">MHpl1</strain>
    </source>
</reference>
<evidence type="ECO:0000313" key="2">
    <source>
        <dbReference type="Proteomes" id="UP000268014"/>
    </source>
</evidence>
<dbReference type="EMBL" id="UZAF01024171">
    <property type="protein sequence ID" value="VDO92598.1"/>
    <property type="molecule type" value="Genomic_DNA"/>
</dbReference>
<keyword evidence="2" id="KW-1185">Reference proteome</keyword>
<evidence type="ECO:0000313" key="3">
    <source>
        <dbReference type="WBParaSite" id="HPLM_0002181901-mRNA-1"/>
    </source>
</evidence>
<organism evidence="3">
    <name type="scientific">Haemonchus placei</name>
    <name type="common">Barber's pole worm</name>
    <dbReference type="NCBI Taxonomy" id="6290"/>
    <lineage>
        <taxon>Eukaryota</taxon>
        <taxon>Metazoa</taxon>
        <taxon>Ecdysozoa</taxon>
        <taxon>Nematoda</taxon>
        <taxon>Chromadorea</taxon>
        <taxon>Rhabditida</taxon>
        <taxon>Rhabditina</taxon>
        <taxon>Rhabditomorpha</taxon>
        <taxon>Strongyloidea</taxon>
        <taxon>Trichostrongylidae</taxon>
        <taxon>Haemonchus</taxon>
    </lineage>
</organism>
<evidence type="ECO:0000313" key="1">
    <source>
        <dbReference type="EMBL" id="VDO92598.1"/>
    </source>
</evidence>
<gene>
    <name evidence="1" type="ORF">HPLM_LOCUS21808</name>
</gene>
<proteinExistence type="predicted"/>
<name>A0A0N4XBS4_HAEPC</name>
<dbReference type="Proteomes" id="UP000268014">
    <property type="component" value="Unassembled WGS sequence"/>
</dbReference>
<accession>A0A0N4XBS4</accession>
<sequence>MTFFTEKMLIKWITACISFVRQLQTASLKIKVR</sequence>
<dbReference type="AlphaFoldDB" id="A0A0N4XBS4"/>
<dbReference type="WBParaSite" id="HPLM_0002181901-mRNA-1">
    <property type="protein sequence ID" value="HPLM_0002181901-mRNA-1"/>
    <property type="gene ID" value="HPLM_0002181901"/>
</dbReference>